<evidence type="ECO:0000256" key="3">
    <source>
        <dbReference type="ARBA" id="ARBA00022737"/>
    </source>
</evidence>
<dbReference type="Proteomes" id="UP000219452">
    <property type="component" value="Unassembled WGS sequence"/>
</dbReference>
<dbReference type="GO" id="GO:0005829">
    <property type="term" value="C:cytosol"/>
    <property type="evidence" value="ECO:0007669"/>
    <property type="project" value="TreeGrafter"/>
</dbReference>
<dbReference type="InterPro" id="IPR011004">
    <property type="entry name" value="Trimer_LpxA-like_sf"/>
</dbReference>
<organism evidence="5 6">
    <name type="scientific">Spirosoma fluviale</name>
    <dbReference type="NCBI Taxonomy" id="1597977"/>
    <lineage>
        <taxon>Bacteria</taxon>
        <taxon>Pseudomonadati</taxon>
        <taxon>Bacteroidota</taxon>
        <taxon>Cytophagia</taxon>
        <taxon>Cytophagales</taxon>
        <taxon>Cytophagaceae</taxon>
        <taxon>Spirosoma</taxon>
    </lineage>
</organism>
<keyword evidence="6" id="KW-1185">Reference proteome</keyword>
<dbReference type="GO" id="GO:0008374">
    <property type="term" value="F:O-acyltransferase activity"/>
    <property type="evidence" value="ECO:0007669"/>
    <property type="project" value="TreeGrafter"/>
</dbReference>
<keyword evidence="2 5" id="KW-0808">Transferase</keyword>
<dbReference type="EMBL" id="OCNH01000003">
    <property type="protein sequence ID" value="SOD93144.1"/>
    <property type="molecule type" value="Genomic_DNA"/>
</dbReference>
<keyword evidence="4" id="KW-0012">Acyltransferase</keyword>
<comment type="similarity">
    <text evidence="1">Belongs to the transferase hexapeptide repeat family.</text>
</comment>
<accession>A0A286GDP4</accession>
<evidence type="ECO:0000313" key="5">
    <source>
        <dbReference type="EMBL" id="SOD93144.1"/>
    </source>
</evidence>
<dbReference type="PROSITE" id="PS00101">
    <property type="entry name" value="HEXAPEP_TRANSFERASES"/>
    <property type="match status" value="1"/>
</dbReference>
<gene>
    <name evidence="5" type="ORF">SAMN06269250_4378</name>
</gene>
<dbReference type="Gene3D" id="2.160.10.10">
    <property type="entry name" value="Hexapeptide repeat proteins"/>
    <property type="match status" value="1"/>
</dbReference>
<dbReference type="Pfam" id="PF14602">
    <property type="entry name" value="Hexapep_2"/>
    <property type="match status" value="1"/>
</dbReference>
<evidence type="ECO:0000256" key="4">
    <source>
        <dbReference type="ARBA" id="ARBA00023315"/>
    </source>
</evidence>
<dbReference type="InterPro" id="IPR051159">
    <property type="entry name" value="Hexapeptide_acetyltransf"/>
</dbReference>
<dbReference type="InterPro" id="IPR018357">
    <property type="entry name" value="Hexapep_transf_CS"/>
</dbReference>
<dbReference type="SUPFAM" id="SSF51161">
    <property type="entry name" value="Trimeric LpxA-like enzymes"/>
    <property type="match status" value="1"/>
</dbReference>
<evidence type="ECO:0000313" key="6">
    <source>
        <dbReference type="Proteomes" id="UP000219452"/>
    </source>
</evidence>
<dbReference type="RefSeq" id="WP_097128285.1">
    <property type="nucleotide sequence ID" value="NZ_OCNH01000003.1"/>
</dbReference>
<sequence>MKPLHIIKQNTTLKRFVHYLLIPRGQARPRRWVSWFVNPLVHDRHRTSIIRSTARLDVLPFRVFELGVESTVEDYSVLNNGVGDIRIGNFCRIGIGSVVIGPVNIGAHVILAQHVVMSGLNHGYEDITTPIRLQPVTTQLIIVEDECWIGANSVITAGVKIGKHSVVAGGSVVTKDVPPYSIVAGNPARVIKQYDFSQKEWLKVDGTRRMPT</sequence>
<dbReference type="InterPro" id="IPR001451">
    <property type="entry name" value="Hexapep"/>
</dbReference>
<dbReference type="AlphaFoldDB" id="A0A286GDP4"/>
<reference evidence="6" key="1">
    <citation type="submission" date="2017-09" db="EMBL/GenBank/DDBJ databases">
        <authorList>
            <person name="Varghese N."/>
            <person name="Submissions S."/>
        </authorList>
    </citation>
    <scope>NUCLEOTIDE SEQUENCE [LARGE SCALE GENOMIC DNA]</scope>
    <source>
        <strain evidence="6">DSM 29961</strain>
    </source>
</reference>
<dbReference type="PANTHER" id="PTHR23416:SF23">
    <property type="entry name" value="ACETYLTRANSFERASE C18B11.09C-RELATED"/>
    <property type="match status" value="1"/>
</dbReference>
<name>A0A286GDP4_9BACT</name>
<evidence type="ECO:0000256" key="1">
    <source>
        <dbReference type="ARBA" id="ARBA00007274"/>
    </source>
</evidence>
<evidence type="ECO:0000256" key="2">
    <source>
        <dbReference type="ARBA" id="ARBA00022679"/>
    </source>
</evidence>
<proteinExistence type="inferred from homology"/>
<dbReference type="PANTHER" id="PTHR23416">
    <property type="entry name" value="SIALIC ACID SYNTHASE-RELATED"/>
    <property type="match status" value="1"/>
</dbReference>
<keyword evidence="3" id="KW-0677">Repeat</keyword>
<dbReference type="OrthoDB" id="9814490at2"/>
<protein>
    <submittedName>
        <fullName evidence="5">Transferase hexapeptide (Six repeat-containing protein)</fullName>
    </submittedName>
</protein>
<dbReference type="CDD" id="cd04647">
    <property type="entry name" value="LbH_MAT_like"/>
    <property type="match status" value="1"/>
</dbReference>